<feature type="compositionally biased region" description="Pro residues" evidence="1">
    <location>
        <begin position="150"/>
        <end position="159"/>
    </location>
</feature>
<organism evidence="3 4">
    <name type="scientific">Pseudomonas rhodesiae</name>
    <dbReference type="NCBI Taxonomy" id="76760"/>
    <lineage>
        <taxon>Bacteria</taxon>
        <taxon>Pseudomonadati</taxon>
        <taxon>Pseudomonadota</taxon>
        <taxon>Gammaproteobacteria</taxon>
        <taxon>Pseudomonadales</taxon>
        <taxon>Pseudomonadaceae</taxon>
        <taxon>Pseudomonas</taxon>
    </lineage>
</organism>
<dbReference type="InterPro" id="IPR013766">
    <property type="entry name" value="Thioredoxin_domain"/>
</dbReference>
<evidence type="ECO:0000259" key="2">
    <source>
        <dbReference type="Pfam" id="PF00085"/>
    </source>
</evidence>
<dbReference type="AlphaFoldDB" id="A0AAE8KYX4"/>
<dbReference type="InterPro" id="IPR036249">
    <property type="entry name" value="Thioredoxin-like_sf"/>
</dbReference>
<reference evidence="3 4" key="1">
    <citation type="submission" date="2016-10" db="EMBL/GenBank/DDBJ databases">
        <authorList>
            <person name="Varghese N."/>
            <person name="Submissions S."/>
        </authorList>
    </citation>
    <scope>NUCLEOTIDE SEQUENCE [LARGE SCALE GENOMIC DNA]</scope>
    <source>
        <strain evidence="3 4">BS2777</strain>
    </source>
</reference>
<evidence type="ECO:0000313" key="4">
    <source>
        <dbReference type="Proteomes" id="UP000182085"/>
    </source>
</evidence>
<feature type="domain" description="Thioredoxin" evidence="2">
    <location>
        <begin position="9"/>
        <end position="90"/>
    </location>
</feature>
<dbReference type="EMBL" id="LT629801">
    <property type="protein sequence ID" value="SDV02088.1"/>
    <property type="molecule type" value="Genomic_DNA"/>
</dbReference>
<name>A0AAE8KYX4_9PSED</name>
<gene>
    <name evidence="3" type="ORF">SAMN04490209_1928</name>
</gene>
<protein>
    <submittedName>
        <fullName evidence="3">Thioredoxin</fullName>
    </submittedName>
</protein>
<dbReference type="CDD" id="cd02947">
    <property type="entry name" value="TRX_family"/>
    <property type="match status" value="1"/>
</dbReference>
<evidence type="ECO:0000256" key="1">
    <source>
        <dbReference type="SAM" id="MobiDB-lite"/>
    </source>
</evidence>
<keyword evidence="4" id="KW-1185">Reference proteome</keyword>
<dbReference type="Proteomes" id="UP000182085">
    <property type="component" value="Chromosome I"/>
</dbReference>
<dbReference type="SUPFAM" id="SSF52833">
    <property type="entry name" value="Thioredoxin-like"/>
    <property type="match status" value="1"/>
</dbReference>
<feature type="region of interest" description="Disordered" evidence="1">
    <location>
        <begin position="115"/>
        <end position="159"/>
    </location>
</feature>
<sequence>MGYATATIANAQEYQRILNTKRPVFILFVSEHCPACVTAGPLFDRIARQYPRVRSLVVDCAKTPRHPDVTGTPTLLIYMRGTLMEKLKGFGPEPQQLSVVRRTFKHYSRRKVAKPLASPAALLPPPPSNATLHAPGSRPPRVDDRAGSSPVPPRFGNPR</sequence>
<evidence type="ECO:0000313" key="3">
    <source>
        <dbReference type="EMBL" id="SDV02088.1"/>
    </source>
</evidence>
<dbReference type="Pfam" id="PF00085">
    <property type="entry name" value="Thioredoxin"/>
    <property type="match status" value="1"/>
</dbReference>
<accession>A0AAE8KYX4</accession>
<proteinExistence type="predicted"/>
<dbReference type="Gene3D" id="3.40.30.10">
    <property type="entry name" value="Glutaredoxin"/>
    <property type="match status" value="1"/>
</dbReference>